<dbReference type="PANTHER" id="PTHR38797:SF4">
    <property type="entry name" value="NUCLEAR PORE COMPLEX PROTEIN NUP85"/>
    <property type="match status" value="1"/>
</dbReference>
<dbReference type="PANTHER" id="PTHR38797">
    <property type="entry name" value="NUCLEAR PORE COMPLEX PROTEIN NUP85-RELATED"/>
    <property type="match status" value="1"/>
</dbReference>
<sequence length="250" mass="28542">MAVSLKFVEDLELLALDQDNLNILRATLQYPAHPSIKSAKLAHDIIFIVDANNCKDSNEGTPDVIWYVWSLILEISKCIPPDHPWQDSLLQAIGHLRGQDGTVPGMGTGRWEELPYLSMRIRELWNDPTNEMVDEVEEGEFTRWKNQNSFVARLTSPFFDPGYAFPLWQLRIALEEPPINGTGQECRLSNQTAFKTGSLCRDIPHFSMDRWNFWKRRLAEISADAGNLDLEPAIVTRISDTIKIMEEIST</sequence>
<dbReference type="AlphaFoldDB" id="A0A9W8N907"/>
<reference evidence="1" key="1">
    <citation type="submission" date="2022-07" db="EMBL/GenBank/DDBJ databases">
        <title>Genome Sequence of Xylaria arbuscula.</title>
        <authorList>
            <person name="Buettner E."/>
        </authorList>
    </citation>
    <scope>NUCLEOTIDE SEQUENCE</scope>
    <source>
        <strain evidence="1">VT107</strain>
    </source>
</reference>
<dbReference type="InterPro" id="IPR053204">
    <property type="entry name" value="Oxopyrrolidines_Biosynth-assoc"/>
</dbReference>
<dbReference type="Proteomes" id="UP001148614">
    <property type="component" value="Unassembled WGS sequence"/>
</dbReference>
<organism evidence="1 2">
    <name type="scientific">Xylaria arbuscula</name>
    <dbReference type="NCBI Taxonomy" id="114810"/>
    <lineage>
        <taxon>Eukaryota</taxon>
        <taxon>Fungi</taxon>
        <taxon>Dikarya</taxon>
        <taxon>Ascomycota</taxon>
        <taxon>Pezizomycotina</taxon>
        <taxon>Sordariomycetes</taxon>
        <taxon>Xylariomycetidae</taxon>
        <taxon>Xylariales</taxon>
        <taxon>Xylariaceae</taxon>
        <taxon>Xylaria</taxon>
    </lineage>
</organism>
<dbReference type="EMBL" id="JANPWZ010001673">
    <property type="protein sequence ID" value="KAJ3564024.1"/>
    <property type="molecule type" value="Genomic_DNA"/>
</dbReference>
<comment type="caution">
    <text evidence="1">The sequence shown here is derived from an EMBL/GenBank/DDBJ whole genome shotgun (WGS) entry which is preliminary data.</text>
</comment>
<evidence type="ECO:0000313" key="2">
    <source>
        <dbReference type="Proteomes" id="UP001148614"/>
    </source>
</evidence>
<proteinExistence type="predicted"/>
<evidence type="ECO:0000313" key="1">
    <source>
        <dbReference type="EMBL" id="KAJ3564024.1"/>
    </source>
</evidence>
<name>A0A9W8N907_9PEZI</name>
<protein>
    <submittedName>
        <fullName evidence="1">Uncharacterized protein</fullName>
    </submittedName>
</protein>
<dbReference type="Pfam" id="PF12311">
    <property type="entry name" value="DUF3632"/>
    <property type="match status" value="1"/>
</dbReference>
<gene>
    <name evidence="1" type="ORF">NPX13_g7989</name>
</gene>
<accession>A0A9W8N907</accession>
<keyword evidence="2" id="KW-1185">Reference proteome</keyword>
<dbReference type="InterPro" id="IPR022085">
    <property type="entry name" value="OpdG"/>
</dbReference>